<dbReference type="Gene3D" id="3.30.70.1290">
    <property type="entry name" value="Transposase IS200-like"/>
    <property type="match status" value="1"/>
</dbReference>
<dbReference type="PATRIC" id="fig|1265738.3.peg.7338"/>
<dbReference type="SUPFAM" id="SSF143422">
    <property type="entry name" value="Transposase IS200-like"/>
    <property type="match status" value="1"/>
</dbReference>
<dbReference type="Proteomes" id="UP000011991">
    <property type="component" value="Unassembled WGS sequence"/>
</dbReference>
<dbReference type="GO" id="GO:0004803">
    <property type="term" value="F:transposase activity"/>
    <property type="evidence" value="ECO:0007669"/>
    <property type="project" value="InterPro"/>
</dbReference>
<dbReference type="PANTHER" id="PTHR36966:SF1">
    <property type="entry name" value="REP-ASSOCIATED TYROSINE TRANSPOSASE"/>
    <property type="match status" value="1"/>
</dbReference>
<accession>M5R8K3</accession>
<name>M5R8K3_9BACT</name>
<dbReference type="InterPro" id="IPR052715">
    <property type="entry name" value="RAYT_transposase"/>
</dbReference>
<evidence type="ECO:0000313" key="2">
    <source>
        <dbReference type="EMBL" id="EMI15720.1"/>
    </source>
</evidence>
<dbReference type="GO" id="GO:0043565">
    <property type="term" value="F:sequence-specific DNA binding"/>
    <property type="evidence" value="ECO:0007669"/>
    <property type="project" value="TreeGrafter"/>
</dbReference>
<dbReference type="SMART" id="SM01321">
    <property type="entry name" value="Y1_Tnp"/>
    <property type="match status" value="1"/>
</dbReference>
<sequence>MMNLSNQPEFRPFNPEGEMRVYVRNLPHWRQPGATYFVTFRQDDSIPKAVLAEWFDIRERWYRAHNLNPQWKQTDPSRFDSAYAAIPEGVRHAFERVHAKMLHEELDKCHGSCVLRHAEPRQEVVNSMSFFHSQRLWLGDYVVMPNHVHALVIAFDGWELEDLLGSIKKWTSRHIGIWLERQPVDIRPAGPAHNKPRFWQHESYDRIVRDIEELDRFRKYISDNPSKANLKPDKYHYHAADWLDPFAPRP</sequence>
<reference evidence="2 3" key="1">
    <citation type="journal article" date="2013" name="Mar. Genomics">
        <title>Expression of sulfatases in Rhodopirellula baltica and the diversity of sulfatases in the genus Rhodopirellula.</title>
        <authorList>
            <person name="Wegner C.E."/>
            <person name="Richter-Heitmann T."/>
            <person name="Klindworth A."/>
            <person name="Klockow C."/>
            <person name="Richter M."/>
            <person name="Achstetter T."/>
            <person name="Glockner F.O."/>
            <person name="Harder J."/>
        </authorList>
    </citation>
    <scope>NUCLEOTIDE SEQUENCE [LARGE SCALE GENOMIC DNA]</scope>
    <source>
        <strain evidence="2 3">SM1</strain>
    </source>
</reference>
<keyword evidence="3" id="KW-1185">Reference proteome</keyword>
<dbReference type="RefSeq" id="WP_008708415.1">
    <property type="nucleotide sequence ID" value="NZ_ANOG01001046.1"/>
</dbReference>
<feature type="domain" description="Transposase IS200-like" evidence="1">
    <location>
        <begin position="31"/>
        <end position="224"/>
    </location>
</feature>
<dbReference type="OrthoDB" id="9794403at2"/>
<proteinExistence type="predicted"/>
<dbReference type="InterPro" id="IPR036515">
    <property type="entry name" value="Transposase_17_sf"/>
</dbReference>
<dbReference type="AlphaFoldDB" id="M5R8K3"/>
<gene>
    <name evidence="2" type="ORF">RMSM_07357</name>
</gene>
<protein>
    <recommendedName>
        <fullName evidence="1">Transposase IS200-like domain-containing protein</fullName>
    </recommendedName>
</protein>
<dbReference type="GO" id="GO:0006313">
    <property type="term" value="P:DNA transposition"/>
    <property type="evidence" value="ECO:0007669"/>
    <property type="project" value="InterPro"/>
</dbReference>
<dbReference type="InterPro" id="IPR002686">
    <property type="entry name" value="Transposase_17"/>
</dbReference>
<comment type="caution">
    <text evidence="2">The sequence shown here is derived from an EMBL/GenBank/DDBJ whole genome shotgun (WGS) entry which is preliminary data.</text>
</comment>
<organism evidence="2 3">
    <name type="scientific">Rhodopirellula maiorica SM1</name>
    <dbReference type="NCBI Taxonomy" id="1265738"/>
    <lineage>
        <taxon>Bacteria</taxon>
        <taxon>Pseudomonadati</taxon>
        <taxon>Planctomycetota</taxon>
        <taxon>Planctomycetia</taxon>
        <taxon>Pirellulales</taxon>
        <taxon>Pirellulaceae</taxon>
        <taxon>Novipirellula</taxon>
    </lineage>
</organism>
<evidence type="ECO:0000313" key="3">
    <source>
        <dbReference type="Proteomes" id="UP000011991"/>
    </source>
</evidence>
<dbReference type="PANTHER" id="PTHR36966">
    <property type="entry name" value="REP-ASSOCIATED TYROSINE TRANSPOSASE"/>
    <property type="match status" value="1"/>
</dbReference>
<evidence type="ECO:0000259" key="1">
    <source>
        <dbReference type="SMART" id="SM01321"/>
    </source>
</evidence>
<dbReference type="EMBL" id="ANOG01001046">
    <property type="protein sequence ID" value="EMI15720.1"/>
    <property type="molecule type" value="Genomic_DNA"/>
</dbReference>